<evidence type="ECO:0000313" key="1">
    <source>
        <dbReference type="EMBL" id="ACS66146.1"/>
    </source>
</evidence>
<dbReference type="AlphaFoldDB" id="C6BPM2"/>
<reference evidence="1" key="1">
    <citation type="submission" date="2009-06" db="EMBL/GenBank/DDBJ databases">
        <title>Complete sequence plasmid 1 of Ralstonia pickettii 12D.</title>
        <authorList>
            <consortium name="US DOE Joint Genome Institute"/>
            <person name="Lucas S."/>
            <person name="Copeland A."/>
            <person name="Lapidus A."/>
            <person name="Glavina del Rio T."/>
            <person name="Dalin E."/>
            <person name="Tice H."/>
            <person name="Bruce D."/>
            <person name="Goodwin L."/>
            <person name="Pitluck S."/>
            <person name="Sims D."/>
            <person name="Meincke L."/>
            <person name="Brettin T."/>
            <person name="Detter J.C."/>
            <person name="Han C."/>
            <person name="Larimer F."/>
            <person name="Land M."/>
            <person name="Hauser L."/>
            <person name="Kyrpides N."/>
            <person name="Ovchinnikova G."/>
            <person name="Marsh T."/>
            <person name="Richardson P."/>
        </authorList>
    </citation>
    <scope>NUCLEOTIDE SEQUENCE [LARGE SCALE GENOMIC DNA]</scope>
    <source>
        <plasmid evidence="1">12D</plasmid>
        <plasmid evidence="1">pRp12D01</plasmid>
    </source>
</reference>
<name>C6BPM2_RALP1</name>
<keyword evidence="1" id="KW-0614">Plasmid</keyword>
<dbReference type="EMBL" id="CP001646">
    <property type="protein sequence ID" value="ACS66146.1"/>
    <property type="molecule type" value="Genomic_DNA"/>
</dbReference>
<sequence>MSLSTGVAKDQVTTTLESAEGNEATVLVSTPTPNVYGSKCRYWFVKNAELNAFGWEMKSKACS</sequence>
<geneLocation type="plasmid" evidence="1">
    <name>pRp12D01</name>
</geneLocation>
<protein>
    <submittedName>
        <fullName evidence="1">Uncharacterized protein</fullName>
    </submittedName>
</protein>
<proteinExistence type="predicted"/>
<dbReference type="KEGG" id="rpf:Rpic12D_4912"/>
<accession>C6BPM2</accession>
<dbReference type="HOGENOM" id="CLU_2882729_0_0_4"/>
<organism evidence="1">
    <name type="scientific">Ralstonia pickettii (strain 12D)</name>
    <dbReference type="NCBI Taxonomy" id="428406"/>
    <lineage>
        <taxon>Bacteria</taxon>
        <taxon>Pseudomonadati</taxon>
        <taxon>Pseudomonadota</taxon>
        <taxon>Betaproteobacteria</taxon>
        <taxon>Burkholderiales</taxon>
        <taxon>Burkholderiaceae</taxon>
        <taxon>Ralstonia</taxon>
    </lineage>
</organism>
<gene>
    <name evidence="1" type="ordered locus">Rpic12D_4912</name>
</gene>